<feature type="transmembrane region" description="Helical" evidence="4">
    <location>
        <begin position="162"/>
        <end position="184"/>
    </location>
</feature>
<keyword evidence="1 4" id="KW-0812">Transmembrane</keyword>
<dbReference type="PANTHER" id="PTHR23537">
    <property type="match status" value="1"/>
</dbReference>
<proteinExistence type="predicted"/>
<gene>
    <name evidence="6" type="ORF">MDMS009_86</name>
</gene>
<dbReference type="AlphaFoldDB" id="C0N2B5"/>
<evidence type="ECO:0000256" key="1">
    <source>
        <dbReference type="ARBA" id="ARBA00022692"/>
    </source>
</evidence>
<feature type="transmembrane region" description="Helical" evidence="4">
    <location>
        <begin position="7"/>
        <end position="28"/>
    </location>
</feature>
<feature type="transmembrane region" description="Helical" evidence="4">
    <location>
        <begin position="328"/>
        <end position="347"/>
    </location>
</feature>
<feature type="transmembrane region" description="Helical" evidence="4">
    <location>
        <begin position="79"/>
        <end position="100"/>
    </location>
</feature>
<feature type="domain" description="Major facilitator superfamily (MFS) profile" evidence="5">
    <location>
        <begin position="8"/>
        <end position="383"/>
    </location>
</feature>
<feature type="transmembrane region" description="Helical" evidence="4">
    <location>
        <begin position="359"/>
        <end position="379"/>
    </location>
</feature>
<dbReference type="Proteomes" id="UP000004679">
    <property type="component" value="Unassembled WGS sequence"/>
</dbReference>
<dbReference type="InterPro" id="IPR036259">
    <property type="entry name" value="MFS_trans_sf"/>
</dbReference>
<dbReference type="HOGENOM" id="CLU_001265_7_2_6"/>
<feature type="transmembrane region" description="Helical" evidence="4">
    <location>
        <begin position="135"/>
        <end position="156"/>
    </location>
</feature>
<organism evidence="6 7">
    <name type="scientific">Methylophaga thiooxydans DMS010</name>
    <dbReference type="NCBI Taxonomy" id="637616"/>
    <lineage>
        <taxon>Bacteria</taxon>
        <taxon>Pseudomonadati</taxon>
        <taxon>Pseudomonadota</taxon>
        <taxon>Gammaproteobacteria</taxon>
        <taxon>Thiotrichales</taxon>
        <taxon>Piscirickettsiaceae</taxon>
        <taxon>Methylophaga</taxon>
    </lineage>
</organism>
<evidence type="ECO:0000259" key="5">
    <source>
        <dbReference type="PROSITE" id="PS50850"/>
    </source>
</evidence>
<dbReference type="GO" id="GO:0005886">
    <property type="term" value="C:plasma membrane"/>
    <property type="evidence" value="ECO:0007669"/>
    <property type="project" value="TreeGrafter"/>
</dbReference>
<dbReference type="InterPro" id="IPR010645">
    <property type="entry name" value="MFS_4"/>
</dbReference>
<dbReference type="InterPro" id="IPR020846">
    <property type="entry name" value="MFS_dom"/>
</dbReference>
<evidence type="ECO:0000313" key="6">
    <source>
        <dbReference type="EMBL" id="EEF81094.1"/>
    </source>
</evidence>
<feature type="transmembrane region" description="Helical" evidence="4">
    <location>
        <begin position="48"/>
        <end position="67"/>
    </location>
</feature>
<dbReference type="EMBL" id="GG657883">
    <property type="protein sequence ID" value="EEF81094.1"/>
    <property type="molecule type" value="Genomic_DNA"/>
</dbReference>
<feature type="transmembrane region" description="Helical" evidence="4">
    <location>
        <begin position="271"/>
        <end position="288"/>
    </location>
</feature>
<keyword evidence="7" id="KW-1185">Reference proteome</keyword>
<feature type="transmembrane region" description="Helical" evidence="4">
    <location>
        <begin position="294"/>
        <end position="316"/>
    </location>
</feature>
<evidence type="ECO:0000256" key="4">
    <source>
        <dbReference type="SAM" id="Phobius"/>
    </source>
</evidence>
<dbReference type="Gene3D" id="1.20.1250.20">
    <property type="entry name" value="MFS general substrate transporter like domains"/>
    <property type="match status" value="2"/>
</dbReference>
<dbReference type="SUPFAM" id="SSF103473">
    <property type="entry name" value="MFS general substrate transporter"/>
    <property type="match status" value="1"/>
</dbReference>
<feature type="transmembrane region" description="Helical" evidence="4">
    <location>
        <begin position="205"/>
        <end position="231"/>
    </location>
</feature>
<keyword evidence="3 4" id="KW-0472">Membrane</keyword>
<dbReference type="PROSITE" id="PS50850">
    <property type="entry name" value="MFS"/>
    <property type="match status" value="1"/>
</dbReference>
<dbReference type="PANTHER" id="PTHR23537:SF1">
    <property type="entry name" value="SUGAR TRANSPORTER"/>
    <property type="match status" value="1"/>
</dbReference>
<sequence length="388" mass="42407">MPDTTKIKVLLAGISALILSVGIARFAYTPFLPLMLEQTELDTFYGGWLATFNYLGYLIGLLLISQINDLQIKFKFYRVNLIVAFVTTVAMGMTTDIVIWSLLRLLAGLASTAGIILAAGFVMSWLKQQGFKAQLGLHFSGLGLGIAIPGLLIVFMNQHYSWALQWIIMGFFGLLFFVPAWFWMPAPDRTSNKHFDTVKQPSKRWMNLMIAAYSCAGVGYVISATFIVAILENMPELRGKGDWIWVVLGIAAVPSCIVWDKISTRIGEVKALILSYGLLLLSIVIPATSSTLSLNIIGALLFGATFAGIVSMMLVYMGHKFPANPAKAMAKLTICYGIAQIIAPAVAAQISKITHTYTGALWLAAITVLLGMVLLGFIYKEETQRGVS</sequence>
<protein>
    <submittedName>
        <fullName evidence="6">Transporter, major facilitator family</fullName>
    </submittedName>
</protein>
<feature type="transmembrane region" description="Helical" evidence="4">
    <location>
        <begin position="106"/>
        <end position="126"/>
    </location>
</feature>
<dbReference type="RefSeq" id="WP_008289870.1">
    <property type="nucleotide sequence ID" value="NZ_GG657883.1"/>
</dbReference>
<feature type="transmembrane region" description="Helical" evidence="4">
    <location>
        <begin position="243"/>
        <end position="259"/>
    </location>
</feature>
<dbReference type="Pfam" id="PF06779">
    <property type="entry name" value="MFS_4"/>
    <property type="match status" value="1"/>
</dbReference>
<evidence type="ECO:0000313" key="7">
    <source>
        <dbReference type="Proteomes" id="UP000004679"/>
    </source>
</evidence>
<reference evidence="6 7" key="1">
    <citation type="journal article" date="2011" name="J. Bacteriol.">
        <title>Draft genome sequence of the chemolithoheterotrophic, halophilic methylotroph Methylophaga thiooxydans DMS010.</title>
        <authorList>
            <person name="Boden R."/>
            <person name="Ferriera S."/>
            <person name="Johnson J."/>
            <person name="Kelly D.P."/>
            <person name="Murrell J.C."/>
            <person name="Schafer H."/>
        </authorList>
    </citation>
    <scope>NUCLEOTIDE SEQUENCE [LARGE SCALE GENOMIC DNA]</scope>
    <source>
        <strain evidence="6 7">DMS010</strain>
    </source>
</reference>
<evidence type="ECO:0000256" key="2">
    <source>
        <dbReference type="ARBA" id="ARBA00022989"/>
    </source>
</evidence>
<keyword evidence="2 4" id="KW-1133">Transmembrane helix</keyword>
<evidence type="ECO:0000256" key="3">
    <source>
        <dbReference type="ARBA" id="ARBA00023136"/>
    </source>
</evidence>
<dbReference type="OrthoDB" id="9797953at2"/>
<accession>C0N2B5</accession>
<dbReference type="GO" id="GO:0022857">
    <property type="term" value="F:transmembrane transporter activity"/>
    <property type="evidence" value="ECO:0007669"/>
    <property type="project" value="InterPro"/>
</dbReference>
<name>C0N2B5_9GAMM</name>